<evidence type="ECO:0000256" key="2">
    <source>
        <dbReference type="ARBA" id="ARBA00022750"/>
    </source>
</evidence>
<proteinExistence type="inferred from homology"/>
<organism evidence="6 7">
    <name type="scientific">Cercophora samala</name>
    <dbReference type="NCBI Taxonomy" id="330535"/>
    <lineage>
        <taxon>Eukaryota</taxon>
        <taxon>Fungi</taxon>
        <taxon>Dikarya</taxon>
        <taxon>Ascomycota</taxon>
        <taxon>Pezizomycotina</taxon>
        <taxon>Sordariomycetes</taxon>
        <taxon>Sordariomycetidae</taxon>
        <taxon>Sordariales</taxon>
        <taxon>Lasiosphaeriaceae</taxon>
        <taxon>Cercophora</taxon>
    </lineage>
</organism>
<dbReference type="Gene3D" id="2.40.70.10">
    <property type="entry name" value="Acid Proteases"/>
    <property type="match status" value="2"/>
</dbReference>
<keyword evidence="3" id="KW-0378">Hydrolase</keyword>
<dbReference type="GO" id="GO:0000324">
    <property type="term" value="C:fungal-type vacuole"/>
    <property type="evidence" value="ECO:0007669"/>
    <property type="project" value="TreeGrafter"/>
</dbReference>
<dbReference type="EMBL" id="JAULSY010000071">
    <property type="protein sequence ID" value="KAK0667488.1"/>
    <property type="molecule type" value="Genomic_DNA"/>
</dbReference>
<dbReference type="Proteomes" id="UP001174997">
    <property type="component" value="Unassembled WGS sequence"/>
</dbReference>
<feature type="domain" description="Peptidase A1" evidence="5">
    <location>
        <begin position="71"/>
        <end position="433"/>
    </location>
</feature>
<keyword evidence="3" id="KW-0645">Protease</keyword>
<reference evidence="6" key="1">
    <citation type="submission" date="2023-06" db="EMBL/GenBank/DDBJ databases">
        <title>Genome-scale phylogeny and comparative genomics of the fungal order Sordariales.</title>
        <authorList>
            <consortium name="Lawrence Berkeley National Laboratory"/>
            <person name="Hensen N."/>
            <person name="Bonometti L."/>
            <person name="Westerberg I."/>
            <person name="Brannstrom I.O."/>
            <person name="Guillou S."/>
            <person name="Cros-Aarteil S."/>
            <person name="Calhoun S."/>
            <person name="Haridas S."/>
            <person name="Kuo A."/>
            <person name="Mondo S."/>
            <person name="Pangilinan J."/>
            <person name="Riley R."/>
            <person name="Labutti K."/>
            <person name="Andreopoulos B."/>
            <person name="Lipzen A."/>
            <person name="Chen C."/>
            <person name="Yanf M."/>
            <person name="Daum C."/>
            <person name="Ng V."/>
            <person name="Clum A."/>
            <person name="Steindorff A."/>
            <person name="Ohm R."/>
            <person name="Martin F."/>
            <person name="Silar P."/>
            <person name="Natvig D."/>
            <person name="Lalanne C."/>
            <person name="Gautier V."/>
            <person name="Ament-Velasquez S.L."/>
            <person name="Kruys A."/>
            <person name="Hutchinson M.I."/>
            <person name="Powell A.J."/>
            <person name="Barry K."/>
            <person name="Miller A.N."/>
            <person name="Grigoriev I.V."/>
            <person name="Debuchy R."/>
            <person name="Gladieux P."/>
            <person name="Thoren M.H."/>
            <person name="Johannesson H."/>
        </authorList>
    </citation>
    <scope>NUCLEOTIDE SEQUENCE</scope>
    <source>
        <strain evidence="6">CBS 307.81</strain>
    </source>
</reference>
<dbReference type="InterPro" id="IPR033121">
    <property type="entry name" value="PEPTIDASE_A1"/>
</dbReference>
<feature type="chain" id="PRO_5041336420" evidence="4">
    <location>
        <begin position="20"/>
        <end position="436"/>
    </location>
</feature>
<name>A0AA39ZBV3_9PEZI</name>
<dbReference type="SUPFAM" id="SSF50630">
    <property type="entry name" value="Acid proteases"/>
    <property type="match status" value="1"/>
</dbReference>
<dbReference type="CDD" id="cd05471">
    <property type="entry name" value="pepsin_like"/>
    <property type="match status" value="1"/>
</dbReference>
<gene>
    <name evidence="6" type="ORF">QBC41DRAFT_338334</name>
</gene>
<comment type="similarity">
    <text evidence="1 3">Belongs to the peptidase A1 family.</text>
</comment>
<dbReference type="PANTHER" id="PTHR47966:SF51">
    <property type="entry name" value="BETA-SITE APP-CLEAVING ENZYME, ISOFORM A-RELATED"/>
    <property type="match status" value="1"/>
</dbReference>
<dbReference type="InterPro" id="IPR001969">
    <property type="entry name" value="Aspartic_peptidase_AS"/>
</dbReference>
<dbReference type="InterPro" id="IPR001461">
    <property type="entry name" value="Aspartic_peptidase_A1"/>
</dbReference>
<dbReference type="GO" id="GO:0004190">
    <property type="term" value="F:aspartic-type endopeptidase activity"/>
    <property type="evidence" value="ECO:0007669"/>
    <property type="project" value="UniProtKB-KW"/>
</dbReference>
<dbReference type="PROSITE" id="PS00141">
    <property type="entry name" value="ASP_PROTEASE"/>
    <property type="match status" value="1"/>
</dbReference>
<evidence type="ECO:0000313" key="7">
    <source>
        <dbReference type="Proteomes" id="UP001174997"/>
    </source>
</evidence>
<evidence type="ECO:0000256" key="3">
    <source>
        <dbReference type="RuleBase" id="RU000454"/>
    </source>
</evidence>
<keyword evidence="7" id="KW-1185">Reference proteome</keyword>
<accession>A0AA39ZBV3</accession>
<protein>
    <submittedName>
        <fullName evidence="6">Aspartic peptidase domain-containing protein</fullName>
    </submittedName>
</protein>
<keyword evidence="4" id="KW-0732">Signal</keyword>
<evidence type="ECO:0000256" key="4">
    <source>
        <dbReference type="SAM" id="SignalP"/>
    </source>
</evidence>
<sequence length="436" mass="46749">MTPFLSFFASAALCAAARSASSLHRREPYEMYRFPGRIPGFGGSDVQEDIASSGVNIPLEVWKKGDTDLQWAGEITVGTPPQTFKVIFDTGSPYLLLPRDNCTTCSLEQRLFNPSLSSTFSSNPGISLELFFGTAGGGTRPSEESQGANCTAVTDTVSVSYPPIEGANQQFLLCDYYSSGLATQPADGIFGLGPLANGYWPDEANNSTVEFETAYWNWVETGDLGSEFGFYLGERPVLTIGGTDERFYYPATLRSRTIPLDVQLSTMRSSWVAGLRSVRVNSQYLLSNTSSAVREDVTLLDTGSAIILTPDFATAAGVYNLLSPQIGPLDNLGSWGGPCDVLDDIAMTEDITFTVGTGDKAVEVGLVKGAFNLGVFDEARPGICQAVFVNPVQPAREPVRGRLAWVLGTPVLKGKGQLLVALPVIPSKAVLVIFVL</sequence>
<dbReference type="Pfam" id="PF00026">
    <property type="entry name" value="Asp"/>
    <property type="match status" value="1"/>
</dbReference>
<dbReference type="PANTHER" id="PTHR47966">
    <property type="entry name" value="BETA-SITE APP-CLEAVING ENZYME, ISOFORM A-RELATED"/>
    <property type="match status" value="1"/>
</dbReference>
<dbReference type="GO" id="GO:0006508">
    <property type="term" value="P:proteolysis"/>
    <property type="evidence" value="ECO:0007669"/>
    <property type="project" value="UniProtKB-KW"/>
</dbReference>
<comment type="caution">
    <text evidence="6">The sequence shown here is derived from an EMBL/GenBank/DDBJ whole genome shotgun (WGS) entry which is preliminary data.</text>
</comment>
<keyword evidence="2 3" id="KW-0064">Aspartyl protease</keyword>
<dbReference type="InterPro" id="IPR021109">
    <property type="entry name" value="Peptidase_aspartic_dom_sf"/>
</dbReference>
<dbReference type="AlphaFoldDB" id="A0AA39ZBV3"/>
<feature type="signal peptide" evidence="4">
    <location>
        <begin position="1"/>
        <end position="19"/>
    </location>
</feature>
<dbReference type="InterPro" id="IPR034164">
    <property type="entry name" value="Pepsin-like_dom"/>
</dbReference>
<evidence type="ECO:0000256" key="1">
    <source>
        <dbReference type="ARBA" id="ARBA00007447"/>
    </source>
</evidence>
<dbReference type="PROSITE" id="PS51767">
    <property type="entry name" value="PEPTIDASE_A1"/>
    <property type="match status" value="1"/>
</dbReference>
<evidence type="ECO:0000313" key="6">
    <source>
        <dbReference type="EMBL" id="KAK0667488.1"/>
    </source>
</evidence>
<evidence type="ECO:0000259" key="5">
    <source>
        <dbReference type="PROSITE" id="PS51767"/>
    </source>
</evidence>
<dbReference type="PRINTS" id="PR00792">
    <property type="entry name" value="PEPSIN"/>
</dbReference>